<keyword evidence="3" id="KW-1185">Reference proteome</keyword>
<gene>
    <name evidence="2" type="ORF">SEUCBS140593_007865</name>
</gene>
<dbReference type="Proteomes" id="UP001642482">
    <property type="component" value="Unassembled WGS sequence"/>
</dbReference>
<dbReference type="EMBL" id="CAWUHD010000100">
    <property type="protein sequence ID" value="CAK7231257.1"/>
    <property type="molecule type" value="Genomic_DNA"/>
</dbReference>
<evidence type="ECO:0008006" key="4">
    <source>
        <dbReference type="Google" id="ProtNLM"/>
    </source>
</evidence>
<organism evidence="2 3">
    <name type="scientific">Sporothrix eucalyptigena</name>
    <dbReference type="NCBI Taxonomy" id="1812306"/>
    <lineage>
        <taxon>Eukaryota</taxon>
        <taxon>Fungi</taxon>
        <taxon>Dikarya</taxon>
        <taxon>Ascomycota</taxon>
        <taxon>Pezizomycotina</taxon>
        <taxon>Sordariomycetes</taxon>
        <taxon>Sordariomycetidae</taxon>
        <taxon>Ophiostomatales</taxon>
        <taxon>Ophiostomataceae</taxon>
        <taxon>Sporothrix</taxon>
    </lineage>
</organism>
<dbReference type="Pfam" id="PF17132">
    <property type="entry name" value="Glyco_hydro_106"/>
    <property type="match status" value="1"/>
</dbReference>
<name>A0ABP0CI37_9PEZI</name>
<dbReference type="PANTHER" id="PTHR36848:SF2">
    <property type="entry name" value="SECRETED PROTEIN"/>
    <property type="match status" value="1"/>
</dbReference>
<keyword evidence="1" id="KW-0732">Signal</keyword>
<evidence type="ECO:0000313" key="2">
    <source>
        <dbReference type="EMBL" id="CAK7231257.1"/>
    </source>
</evidence>
<proteinExistence type="predicted"/>
<comment type="caution">
    <text evidence="2">The sequence shown here is derived from an EMBL/GenBank/DDBJ whole genome shotgun (WGS) entry which is preliminary data.</text>
</comment>
<accession>A0ABP0CI37</accession>
<evidence type="ECO:0000313" key="3">
    <source>
        <dbReference type="Proteomes" id="UP001642482"/>
    </source>
</evidence>
<dbReference type="PANTHER" id="PTHR36848">
    <property type="entry name" value="DNA-BINDING PROTEIN (PUTATIVE SECRETED PROTEIN)-RELATED"/>
    <property type="match status" value="1"/>
</dbReference>
<protein>
    <recommendedName>
        <fullName evidence="4">Secreted protein</fullName>
    </recommendedName>
</protein>
<feature type="chain" id="PRO_5046376302" description="Secreted protein" evidence="1">
    <location>
        <begin position="25"/>
        <end position="1048"/>
    </location>
</feature>
<evidence type="ECO:0000256" key="1">
    <source>
        <dbReference type="SAM" id="SignalP"/>
    </source>
</evidence>
<feature type="signal peptide" evidence="1">
    <location>
        <begin position="1"/>
        <end position="24"/>
    </location>
</feature>
<dbReference type="InterPro" id="IPR053161">
    <property type="entry name" value="Ulvan_degrading_GH"/>
</dbReference>
<reference evidence="2 3" key="1">
    <citation type="submission" date="2024-01" db="EMBL/GenBank/DDBJ databases">
        <authorList>
            <person name="Allen C."/>
            <person name="Tagirdzhanova G."/>
        </authorList>
    </citation>
    <scope>NUCLEOTIDE SEQUENCE [LARGE SCALE GENOMIC DNA]</scope>
</reference>
<sequence>MAFTVKVVISYTLCFLLLAVDTYAASNDSFPLPSFTNPPPSARPKFRYWLPDASVSAAVLDADIQSIVQAGAGGIELLPFYNYGQPPVSTDWSIYGFGTKAFRKLFHKALNATAVYGGELDFALGANQGAGVPSPPPPSSVQNVTAFLEGGRGLAMELVYGTATLDGNTTAVVPLPDVHFHYEALQNFINAPELWGDSLLVALLAVQVTGRTRERGNNYILLNESSVVDLTDRVHNNIVMLDAPLGSDYQLMAFYERYTNERSCVSVANASSWIGNGSWMVDHFSSAGAEKVTSFWDSHLLDETTRSLLAQVGEYSWEDSMEMMASLWWTPNLVEAFRRKRGYSPVPVLPVLFQAANLWNGYGAPYNTTYAFSRDALDGGRYAEDYRLTLNEGYQDYLAHYQTWARSKNLTAHSCQPAYNLPLDMAADVPWVGAPELESLGFDEDILNYIQFTGAAHLSGRNVVSTEIGAQRIGAYAQAVPALLKLFRDSFAAGVNTLVIHGFPCSGTYPGTTWPGYTPFQYEFGEMWGPRQPAWRHMNDTLHFAARNTLVLIMGVSRVDVAFYSFDKQFTARLRTGGDALFNSAGYTHEFIGGENLVTAASNGTTTGGVKNGILGPEGPAYKALVIIGQHKISPGASAALVTMAEAGLPILFVGPSPNTTVGMTGQDIVTANLDLLLNGTYPSVRTVSHGEFTASALATFGITPRVRVDAVTGSTTNASQLFTHWRADAAAQKEFVYILNRGPVATFTLAVDTAQKQAVPYVLDAWTGTQTPLFVYSRSASDGRLVVNVTLSQEQSAILAFAGDKKEQANVVSFSSNIVDVGHASRDRLAVIVDDNDKSSLQLSNGSTVSVPSSPVNSSLTSMILGPWSLSVESYAAPAVLSTASVAANTTTLTIPTPLTKLVPWTQISGLERVSGVGTYATSFRLNGTNTDDIVYTLHLTGHVLHTLRAFVNGVAVRPFDPAATGEPPSFRNGRDITALVRTNNTLVIEVSSPLFNAIKDRQVDVRSVGLGTRVPRYYTDGTWAAYGLVGEVVIKPWRRVVVDDEE</sequence>